<organism evidence="2 3">
    <name type="scientific">Aspergillus welwitschiae</name>
    <dbReference type="NCBI Taxonomy" id="1341132"/>
    <lineage>
        <taxon>Eukaryota</taxon>
        <taxon>Fungi</taxon>
        <taxon>Dikarya</taxon>
        <taxon>Ascomycota</taxon>
        <taxon>Pezizomycotina</taxon>
        <taxon>Eurotiomycetes</taxon>
        <taxon>Eurotiomycetidae</taxon>
        <taxon>Eurotiales</taxon>
        <taxon>Aspergillaceae</taxon>
        <taxon>Aspergillus</taxon>
        <taxon>Aspergillus subgen. Circumdati</taxon>
    </lineage>
</organism>
<protein>
    <submittedName>
        <fullName evidence="2">Uncharacterized protein</fullName>
    </submittedName>
</protein>
<keyword evidence="1" id="KW-1133">Transmembrane helix</keyword>
<evidence type="ECO:0000256" key="1">
    <source>
        <dbReference type="SAM" id="Phobius"/>
    </source>
</evidence>
<feature type="transmembrane region" description="Helical" evidence="1">
    <location>
        <begin position="12"/>
        <end position="30"/>
    </location>
</feature>
<proteinExistence type="predicted"/>
<sequence>MNDPIHLELYDLLIIIFILEARVSLCLLFTKHEWMYITSQQIEAGPCGYPPGGSVQVPSRQVLGITRDAGSFRLVVSSRRLLPSSNVLDGMHGCFGAVALHTL</sequence>
<accession>A0A3F3PQC2</accession>
<keyword evidence="3" id="KW-1185">Reference proteome</keyword>
<dbReference type="EMBL" id="KZ852070">
    <property type="protein sequence ID" value="RDH29150.1"/>
    <property type="molecule type" value="Genomic_DNA"/>
</dbReference>
<reference evidence="2 3" key="1">
    <citation type="submission" date="2018-07" db="EMBL/GenBank/DDBJ databases">
        <title>The genomes of Aspergillus section Nigri reveals drivers in fungal speciation.</title>
        <authorList>
            <consortium name="DOE Joint Genome Institute"/>
            <person name="Vesth T.C."/>
            <person name="Nybo J."/>
            <person name="Theobald S."/>
            <person name="Brandl J."/>
            <person name="Frisvad J.C."/>
            <person name="Nielsen K.F."/>
            <person name="Lyhne E.K."/>
            <person name="Kogle M.E."/>
            <person name="Kuo A."/>
            <person name="Riley R."/>
            <person name="Clum A."/>
            <person name="Nolan M."/>
            <person name="Lipzen A."/>
            <person name="Salamov A."/>
            <person name="Henrissat B."/>
            <person name="Wiebenga A."/>
            <person name="De vries R.P."/>
            <person name="Grigoriev I.V."/>
            <person name="Mortensen U.H."/>
            <person name="Andersen M.R."/>
            <person name="Baker S.E."/>
        </authorList>
    </citation>
    <scope>NUCLEOTIDE SEQUENCE [LARGE SCALE GENOMIC DNA]</scope>
    <source>
        <strain evidence="2 3">CBS 139.54b</strain>
    </source>
</reference>
<keyword evidence="1" id="KW-0812">Transmembrane</keyword>
<dbReference type="GeneID" id="38136053"/>
<dbReference type="RefSeq" id="XP_026622172.1">
    <property type="nucleotide sequence ID" value="XM_026767697.1"/>
</dbReference>
<dbReference type="Proteomes" id="UP000253729">
    <property type="component" value="Unassembled WGS sequence"/>
</dbReference>
<evidence type="ECO:0000313" key="3">
    <source>
        <dbReference type="Proteomes" id="UP000253729"/>
    </source>
</evidence>
<gene>
    <name evidence="2" type="ORF">BDQ94DRAFT_151083</name>
</gene>
<evidence type="ECO:0000313" key="2">
    <source>
        <dbReference type="EMBL" id="RDH29150.1"/>
    </source>
</evidence>
<dbReference type="AlphaFoldDB" id="A0A3F3PQC2"/>
<name>A0A3F3PQC2_9EURO</name>
<keyword evidence="1" id="KW-0472">Membrane</keyword>